<dbReference type="InterPro" id="IPR019494">
    <property type="entry name" value="FIST_C"/>
</dbReference>
<sequence>MLQVGVGHSNDPDSRCAVAEVITQCRTSLGENLPKAGILFAAIDFEHVLILDEIQGAFPGIALIGGTTDGEMSSILEYQQDSLTLMVFCSDEIEITTGIGRGVSKNPNLVTNAAVEQARLNITKEPKLCLTTPESLTTSGLGILNGLKQALGTNFPIFGGLTGDRFNFKQTYQFFNREVTSDSVPILLFAGDLIFSHGVCSGWKPVSKAAKVTKSQGNIVYEIDGKTAVDFYQNYLRGMLPCCDYPLAVFESGKDDFYIREMNGTCNLEVGSISFFADVPENAVVQIAEATRDEIFVAVESAISQALEMYSGEKATAALLFSCTARRNFLGTQTKTEYLKLKSHLSDISCCGFYTYGEIAPMQKNSESLYHNETFVVLLIGTR</sequence>
<evidence type="ECO:0000313" key="4">
    <source>
        <dbReference type="Proteomes" id="UP000218238"/>
    </source>
</evidence>
<accession>A0A2A2TMH4</accession>
<dbReference type="Pfam" id="PF10442">
    <property type="entry name" value="FIST_C"/>
    <property type="match status" value="1"/>
</dbReference>
<dbReference type="SMART" id="SM01204">
    <property type="entry name" value="FIST_C"/>
    <property type="match status" value="1"/>
</dbReference>
<dbReference type="InterPro" id="IPR013702">
    <property type="entry name" value="FIST_domain_N"/>
</dbReference>
<reference evidence="3 4" key="1">
    <citation type="submission" date="2017-08" db="EMBL/GenBank/DDBJ databases">
        <title>Draft genome sequence of filamentous cyanobacterium Calothrix elsteri CCALA 953.</title>
        <authorList>
            <person name="Gagunashvili A.N."/>
            <person name="Elster J."/>
            <person name="Andresson O.S."/>
        </authorList>
    </citation>
    <scope>NUCLEOTIDE SEQUENCE [LARGE SCALE GENOMIC DNA]</scope>
    <source>
        <strain evidence="3 4">CCALA 953</strain>
    </source>
</reference>
<dbReference type="PANTHER" id="PTHR40252">
    <property type="entry name" value="BLR0328 PROTEIN"/>
    <property type="match status" value="1"/>
</dbReference>
<evidence type="ECO:0008006" key="5">
    <source>
        <dbReference type="Google" id="ProtNLM"/>
    </source>
</evidence>
<feature type="domain" description="FIST" evidence="1">
    <location>
        <begin position="33"/>
        <end position="227"/>
    </location>
</feature>
<name>A0A2A2TMH4_9CYAN</name>
<dbReference type="EMBL" id="NTFS01000037">
    <property type="protein sequence ID" value="PAX59746.1"/>
    <property type="molecule type" value="Genomic_DNA"/>
</dbReference>
<dbReference type="Pfam" id="PF08495">
    <property type="entry name" value="FIST"/>
    <property type="match status" value="1"/>
</dbReference>
<evidence type="ECO:0000259" key="1">
    <source>
        <dbReference type="SMART" id="SM00897"/>
    </source>
</evidence>
<comment type="caution">
    <text evidence="3">The sequence shown here is derived from an EMBL/GenBank/DDBJ whole genome shotgun (WGS) entry which is preliminary data.</text>
</comment>
<dbReference type="SMART" id="SM00897">
    <property type="entry name" value="FIST"/>
    <property type="match status" value="1"/>
</dbReference>
<dbReference type="Proteomes" id="UP000218238">
    <property type="component" value="Unassembled WGS sequence"/>
</dbReference>
<dbReference type="AlphaFoldDB" id="A0A2A2TMH4"/>
<feature type="domain" description="FIST C-domain" evidence="2">
    <location>
        <begin position="228"/>
        <end position="362"/>
    </location>
</feature>
<organism evidence="3 4">
    <name type="scientific">Brunnivagina elsteri CCALA 953</name>
    <dbReference type="NCBI Taxonomy" id="987040"/>
    <lineage>
        <taxon>Bacteria</taxon>
        <taxon>Bacillati</taxon>
        <taxon>Cyanobacteriota</taxon>
        <taxon>Cyanophyceae</taxon>
        <taxon>Nostocales</taxon>
        <taxon>Calotrichaceae</taxon>
        <taxon>Brunnivagina</taxon>
    </lineage>
</organism>
<proteinExistence type="predicted"/>
<evidence type="ECO:0000259" key="2">
    <source>
        <dbReference type="SMART" id="SM01204"/>
    </source>
</evidence>
<keyword evidence="4" id="KW-1185">Reference proteome</keyword>
<dbReference type="PANTHER" id="PTHR40252:SF2">
    <property type="entry name" value="BLR0328 PROTEIN"/>
    <property type="match status" value="1"/>
</dbReference>
<dbReference type="RefSeq" id="WP_095720747.1">
    <property type="nucleotide sequence ID" value="NZ_NTFS01000037.1"/>
</dbReference>
<protein>
    <recommendedName>
        <fullName evidence="5">Histidine kinase</fullName>
    </recommendedName>
</protein>
<dbReference type="OrthoDB" id="9770435at2"/>
<evidence type="ECO:0000313" key="3">
    <source>
        <dbReference type="EMBL" id="PAX59746.1"/>
    </source>
</evidence>
<gene>
    <name evidence="3" type="ORF">CK510_05590</name>
</gene>